<feature type="non-terminal residue" evidence="1">
    <location>
        <position position="1"/>
    </location>
</feature>
<dbReference type="Proteomes" id="UP000265520">
    <property type="component" value="Unassembled WGS sequence"/>
</dbReference>
<evidence type="ECO:0000313" key="1">
    <source>
        <dbReference type="EMBL" id="MCI20646.1"/>
    </source>
</evidence>
<dbReference type="AlphaFoldDB" id="A0A392QAR7"/>
<name>A0A392QAR7_9FABA</name>
<reference evidence="1 2" key="1">
    <citation type="journal article" date="2018" name="Front. Plant Sci.">
        <title>Red Clover (Trifolium pratense) and Zigzag Clover (T. medium) - A Picture of Genomic Similarities and Differences.</title>
        <authorList>
            <person name="Dluhosova J."/>
            <person name="Istvanek J."/>
            <person name="Nedelnik J."/>
            <person name="Repkova J."/>
        </authorList>
    </citation>
    <scope>NUCLEOTIDE SEQUENCE [LARGE SCALE GENOMIC DNA]</scope>
    <source>
        <strain evidence="2">cv. 10/8</strain>
        <tissue evidence="1">Leaf</tissue>
    </source>
</reference>
<proteinExistence type="predicted"/>
<comment type="caution">
    <text evidence="1">The sequence shown here is derived from an EMBL/GenBank/DDBJ whole genome shotgun (WGS) entry which is preliminary data.</text>
</comment>
<sequence length="65" mass="6938">KGLQGWRGGCAGSRGNGGGRLHEGGIFFVCEEVLVGEVLIMLPIALLVDEGIRGNQMQKIVECLR</sequence>
<organism evidence="1 2">
    <name type="scientific">Trifolium medium</name>
    <dbReference type="NCBI Taxonomy" id="97028"/>
    <lineage>
        <taxon>Eukaryota</taxon>
        <taxon>Viridiplantae</taxon>
        <taxon>Streptophyta</taxon>
        <taxon>Embryophyta</taxon>
        <taxon>Tracheophyta</taxon>
        <taxon>Spermatophyta</taxon>
        <taxon>Magnoliopsida</taxon>
        <taxon>eudicotyledons</taxon>
        <taxon>Gunneridae</taxon>
        <taxon>Pentapetalae</taxon>
        <taxon>rosids</taxon>
        <taxon>fabids</taxon>
        <taxon>Fabales</taxon>
        <taxon>Fabaceae</taxon>
        <taxon>Papilionoideae</taxon>
        <taxon>50 kb inversion clade</taxon>
        <taxon>NPAAA clade</taxon>
        <taxon>Hologalegina</taxon>
        <taxon>IRL clade</taxon>
        <taxon>Trifolieae</taxon>
        <taxon>Trifolium</taxon>
    </lineage>
</organism>
<dbReference type="EMBL" id="LXQA010120899">
    <property type="protein sequence ID" value="MCI20646.1"/>
    <property type="molecule type" value="Genomic_DNA"/>
</dbReference>
<keyword evidence="2" id="KW-1185">Reference proteome</keyword>
<evidence type="ECO:0000313" key="2">
    <source>
        <dbReference type="Proteomes" id="UP000265520"/>
    </source>
</evidence>
<protein>
    <submittedName>
        <fullName evidence="1">Uncharacterized protein</fullName>
    </submittedName>
</protein>
<accession>A0A392QAR7</accession>